<dbReference type="VEuPathDB" id="FungiDB:BD410DRAFT_843423"/>
<dbReference type="EMBL" id="ML170217">
    <property type="protein sequence ID" value="TDL17768.1"/>
    <property type="molecule type" value="Genomic_DNA"/>
</dbReference>
<protein>
    <submittedName>
        <fullName evidence="1">Uncharacterized protein</fullName>
    </submittedName>
</protein>
<organism evidence="1 2">
    <name type="scientific">Rickenella mellea</name>
    <dbReference type="NCBI Taxonomy" id="50990"/>
    <lineage>
        <taxon>Eukaryota</taxon>
        <taxon>Fungi</taxon>
        <taxon>Dikarya</taxon>
        <taxon>Basidiomycota</taxon>
        <taxon>Agaricomycotina</taxon>
        <taxon>Agaricomycetes</taxon>
        <taxon>Hymenochaetales</taxon>
        <taxon>Rickenellaceae</taxon>
        <taxon>Rickenella</taxon>
    </lineage>
</organism>
<accession>A0A4Y7PRQ1</accession>
<dbReference type="Proteomes" id="UP000294933">
    <property type="component" value="Unassembled WGS sequence"/>
</dbReference>
<proteinExistence type="predicted"/>
<sequence>MASSVYSMVLFGCQNESYDWLAGRHTFHNDFLRRVRVHGSSTRQFKKSGETVVVSHEQYIRIVHNHAPSLQQPETAAGTAGDIELDAHARAITQFIRCRLKEEDADENALFLVTAQHLTIARALTRRSCSSGLMPHSAWVDLIERTAQEFGYFFQLADDYNIEIHAELQYYEQDLVTWTLGSSPLEVIE</sequence>
<evidence type="ECO:0000313" key="1">
    <source>
        <dbReference type="EMBL" id="TDL17768.1"/>
    </source>
</evidence>
<reference evidence="1 2" key="1">
    <citation type="submission" date="2018-06" db="EMBL/GenBank/DDBJ databases">
        <title>A transcriptomic atlas of mushroom development highlights an independent origin of complex multicellularity.</title>
        <authorList>
            <consortium name="DOE Joint Genome Institute"/>
            <person name="Krizsan K."/>
            <person name="Almasi E."/>
            <person name="Merenyi Z."/>
            <person name="Sahu N."/>
            <person name="Viragh M."/>
            <person name="Koszo T."/>
            <person name="Mondo S."/>
            <person name="Kiss B."/>
            <person name="Balint B."/>
            <person name="Kues U."/>
            <person name="Barry K."/>
            <person name="Hegedus J.C."/>
            <person name="Henrissat B."/>
            <person name="Johnson J."/>
            <person name="Lipzen A."/>
            <person name="Ohm R."/>
            <person name="Nagy I."/>
            <person name="Pangilinan J."/>
            <person name="Yan J."/>
            <person name="Xiong Y."/>
            <person name="Grigoriev I.V."/>
            <person name="Hibbett D.S."/>
            <person name="Nagy L.G."/>
        </authorList>
    </citation>
    <scope>NUCLEOTIDE SEQUENCE [LARGE SCALE GENOMIC DNA]</scope>
    <source>
        <strain evidence="1 2">SZMC22713</strain>
    </source>
</reference>
<evidence type="ECO:0000313" key="2">
    <source>
        <dbReference type="Proteomes" id="UP000294933"/>
    </source>
</evidence>
<gene>
    <name evidence="1" type="ORF">BD410DRAFT_843423</name>
</gene>
<keyword evidence="2" id="KW-1185">Reference proteome</keyword>
<dbReference type="AlphaFoldDB" id="A0A4Y7PRQ1"/>
<name>A0A4Y7PRQ1_9AGAM</name>